<evidence type="ECO:0000313" key="8">
    <source>
        <dbReference type="Proteomes" id="UP001470230"/>
    </source>
</evidence>
<dbReference type="PANTHER" id="PTHR10676">
    <property type="entry name" value="DYNEIN HEAVY CHAIN FAMILY PROTEIN"/>
    <property type="match status" value="1"/>
</dbReference>
<comment type="caution">
    <text evidence="7">The sequence shown here is derived from an EMBL/GenBank/DDBJ whole genome shotgun (WGS) entry which is preliminary data.</text>
</comment>
<evidence type="ECO:0000259" key="4">
    <source>
        <dbReference type="Pfam" id="PF12774"/>
    </source>
</evidence>
<dbReference type="InterPro" id="IPR035699">
    <property type="entry name" value="AAA_6"/>
</dbReference>
<evidence type="ECO:0000259" key="5">
    <source>
        <dbReference type="Pfam" id="PF12780"/>
    </source>
</evidence>
<dbReference type="InterPro" id="IPR026983">
    <property type="entry name" value="DHC"/>
</dbReference>
<accession>A0ABR2L5L3</accession>
<dbReference type="Pfam" id="PF08393">
    <property type="entry name" value="DHC_N2"/>
    <property type="match status" value="1"/>
</dbReference>
<feature type="domain" description="Dynein heavy chain hydrolytic ATP-binding dynein motor region" evidence="4">
    <location>
        <begin position="1379"/>
        <end position="1578"/>
    </location>
</feature>
<dbReference type="Pfam" id="PF12774">
    <property type="entry name" value="AAA_6"/>
    <property type="match status" value="1"/>
</dbReference>
<evidence type="ECO:0000259" key="3">
    <source>
        <dbReference type="Pfam" id="PF08393"/>
    </source>
</evidence>
<evidence type="ECO:0008006" key="9">
    <source>
        <dbReference type="Google" id="ProtNLM"/>
    </source>
</evidence>
<dbReference type="InterPro" id="IPR024317">
    <property type="entry name" value="Dynein_heavy_chain_D4_dom"/>
</dbReference>
<feature type="coiled-coil region" evidence="2">
    <location>
        <begin position="2728"/>
        <end position="2762"/>
    </location>
</feature>
<dbReference type="Pfam" id="PF12780">
    <property type="entry name" value="AAA_8"/>
    <property type="match status" value="1"/>
</dbReference>
<reference evidence="7 8" key="1">
    <citation type="submission" date="2024-04" db="EMBL/GenBank/DDBJ databases">
        <title>Tritrichomonas musculus Genome.</title>
        <authorList>
            <person name="Alves-Ferreira E."/>
            <person name="Grigg M."/>
            <person name="Lorenzi H."/>
            <person name="Galac M."/>
        </authorList>
    </citation>
    <scope>NUCLEOTIDE SEQUENCE [LARGE SCALE GENOMIC DNA]</scope>
    <source>
        <strain evidence="7 8">EAF2021</strain>
    </source>
</reference>
<organism evidence="7 8">
    <name type="scientific">Tritrichomonas musculus</name>
    <dbReference type="NCBI Taxonomy" id="1915356"/>
    <lineage>
        <taxon>Eukaryota</taxon>
        <taxon>Metamonada</taxon>
        <taxon>Parabasalia</taxon>
        <taxon>Tritrichomonadida</taxon>
        <taxon>Tritrichomonadidae</taxon>
        <taxon>Tritrichomonas</taxon>
    </lineage>
</organism>
<gene>
    <name evidence="7" type="ORF">M9Y10_000942</name>
</gene>
<dbReference type="InterPro" id="IPR035706">
    <property type="entry name" value="AAA_9"/>
</dbReference>
<name>A0ABR2L5L3_9EUKA</name>
<dbReference type="Pfam" id="PF12781">
    <property type="entry name" value="AAA_9"/>
    <property type="match status" value="1"/>
</dbReference>
<dbReference type="InterPro" id="IPR042228">
    <property type="entry name" value="Dynein_linker_3"/>
</dbReference>
<proteinExistence type="predicted"/>
<evidence type="ECO:0000256" key="2">
    <source>
        <dbReference type="SAM" id="Coils"/>
    </source>
</evidence>
<sequence>MKKLTNEEQKNEVKKYDKVLPIQVNLHRPQHNVATKMENRSLYSASEIAHRADDYDIQKENKTETDLIIRSQSPGLLAFHNQVSKSNKLKNKNVRPMSNIILNPLSSTISSPLVINPKPPTSVLRQTISPIQAAQKEIEEERNSISFKEDPIAYFSKRKDGNSHLFITMNFSKERGDTDFSPYELVKVPNAEKNPEYFTMSATGVTHILPSGESEHCSLEEWASHSLSYKMIHSLRFFSQYRFWKFFRIWKNYIKRRRYEKQSSLVFSHPFFIQEGFYMTSIRVMETSCEQMIKQYLLSFWPQRKFTMKLFQTEIESNRETLIDEYHNYLSNVVEYMLELDSDIRDPTRVLITESDFTRNKSYLPNLGQLMVIHEKVEAEKNRRNEIVHHEEIGFCHFIRMVDYLLLESLSTSCYESWQIADQNVSQEMSSIFMLELYFNEAGEVSFHPTLDELLKAINDSLINSINTLDKLPRLLNKSKLRPNLREVYSLHQLLEEGPHFKEICETNSDYKTIQNHIIEVITKSYHEAEYYCQTFVEFFPLYKIGKEWSPQIYIKPRGGDLPSFDLSSSTDKEVDSDDNKIIFDPASELVVDFETVKKDVEEFIDYDSRLSQFHACSVRGALYIDSKELRGELTPIPNNSIRAIQTAINDLIQKKIEDISKIFRFCSKQLKKEPGTLEQYVNHCEFIAKVYQMDKFIKEEITFVDGLINLYETVTLSTNNHIEHYRNPVHDGYLTFQRDKERGDLIRKLNSEKFVQVLSDRLLSKEIKLQKYEHLISSYPTSIENANIEQLLPQIQRVKEKLIKLEPKIHALMRYQEVMDVRLKDLSGYEAVYQGAVFMERLYKALISFNELQNTITTVPFSNVNISDFTIEILRLRDESNGLLNMGKSNEMLDEMYEKLCRIIPLLDQLKALSESKMHYRHWKKLFEQCGQPNTYYAQIKIEELVSLGVLNEFDRIKEITSTAKGESQLETDFQAITARWSEVKIPILKSQSKSEDSLLLGDMNSLFQEIADTQISLTQMLLYPYAQGVKDSILQFSNQLEQYAKILDAWSVFQSNWVILSPFFAQDETKKILPHQTSKFSMVKRRWVSLVRHTLEDTSLVHVCSFPSLQEMLSENNKTMEILLQSSMKFIDAKREIMPRLYFMSDSEAMQLFSTTDFSVFFNRLRKMFMKIQTFRTVAQDDMGQIKESHALTFSRLRIMGLNGSSKLNFLKFVKNVQCNGPIEIWTNNLIEMMRVSLRESVLDAINTYKTTSLNEWIKMYPTSVSLLAIQTLYTYEIDECFNNFENNVHTFKEYKQRLMNKCEVLVNLLHDEKYEEYYEQISAILTAFNTHTNTTNFLCDRIPNFSQKFNWEHYLKIRIQDNKFFVDFDDVTIEHGYEFYGSAIIFIHSQASMTAQNSICNSLHHGLLPYFFGSAEVGKKDLIIGLGFLYGQYIFTIPGFVDYSQTILTRVFAGVANTGCWVVFHDINMQSLDSLTYIYDTLHEFQVPKIEGKITLKNKEYNYLKTSKIFFTGHNLLQGERMFPPQLRSMLKPVSFGAPDIETIALIRFTASRYFEGESISPRLVNMLRSIKNVFSYLPSRSVLSPTLKIINEAKSIHFFITKSESLPFMTLLDSPTLIEEFSVVYAAYKRLIIGIKREHYDVFLKFLYSYFPIFDNFDSFKYNLTQHECFEDDIREKILTETLHFIIDHNETSEILSNYLIQQTISFYNLMIRRSCIIIYGPPNSGKTQVVKLLEKAYEKILEDPEKRKYFNLLLPIKEYEIYYNYDIWNDTFGEMREDKELGEVWHCGEFQTYITNLMRYENTHDRILLLNGPLTSKFVNFLAQFAGANDSNAFQINTFDLFEYDHHFHVVIESDSISSLTPSCLNFCGLLSMENLTSKLLHPSNLDGFYLNDPEQILNRVFHDYNQPVSESLKKIILNIYPKMLTETIRFVYKTPNSLYHSESQMRTQYSEVIISDHLCYMSLLYMLNYIDISNANKNDEEQIKTIMALSAFTVFSSILDYTEISEFDNWMREKFEITIPRDWVGFEINRRFWNNFPRPSLLPLRFLDGSLLPHDCAIMDKPPIISTNPITSNVRLLSNVSICSASYLPLIFQAKVLLRQKQHFLLYGKAGCGKSTLLKFIFRDSDDVIPMVIPVSKWSTKTTLTQFINLHSRIIQKKYSLTERSKTYALIFDNLPPNNMKAIEFIRMLMATSSVPITSRKDPKYLDILQIRNFLVIVASRSLSSFPPRFIAHFCPMKLDQPSNITVNEIYHGLGKHYNINSQIVETACSFVEAFRNDEKFAFHFLSLLQPFPAYEKGEGKEKSDYDNLIKLLFCQLNLYYTHHLTTQEQTGNFNMNVQKVFSKSDDSSENKNDDEINELLTTFSNDKNVTYSEIEFNEKNLNAKILVQSFRLIQEELEFFLSGFNDSSQSEKLNLKFTPPVIRQWSLLQSALTFPGNNVLIIGKEGTGRYSLTRLIAHMNEYQFIKLDQLSDIYFYDINERCSYLMNFLSKPLKDCIFNPKPMIIYLKYNKYSDMDIEFLSHLFEFGDPTVFFTPTQLEDLYYTYGSRNGIPQDERLNMFNQICEILRINIHIVISISHPPNDESVFPLFTKIEFFSHSSEFVRETADEIFSNPKLERLRRKLPDTISNAMYEIHETIRKNYSQVSINSFYDFTDNFIHYFSIWSEEIRQRKEDGEIAVEFFSKLREESLSIKNFLEAEKPGVEKQKEEENKIQQSYVIKRDTIQSRLKKISEEENNLKNELKQLNDDLGLIRTKMNDAKVKVDLAKGKIVTLTQPAMTALLSYVDDPPAVFKYVMDLFCSMMNQPQSYGKKLFKDDNLVLIISDRIKPQSMEKATLEKAYSVSSRNKFDSRDANNVCPALSSFYDWANSLFSYSYVCYELNETQSLYDDKMSAFNKFSEGVKTERQSINQVSESLEKEYEVYQVSLEQLNSMQEKIASLEEKLKSFNQLLDGIDDLEKTWKENSENFNELENKLIGQVLTFSALLSYSGMIASKEDKEEFLKSMHEILQRNKFNDSYEQPLFFRLALAIDYKGNDQLFLDSENPIFIFTDHSVRFIEAVLRTPLIIDPDETVRNFLSRFIKKKRLMITSMASHKLDETLSDSMSEGKTLILEDVDWLHPLLLPVLQNLFYRSSNSERVGIEINGKVINIHKKFRLLLFSSKVNSKQLPNELTSRVTLIDLSKESLESTRDLFSDVFFKHFSPETIPIVGSIDRMLFQKSIQKHKLEIEFLEIISHIKNNQRNNKEYNFLNDEEVLLSLLQCKDCLFQAYRQKDPLEIQKINRSIDYAIRQFQPIIDRCFIFWEAITRFLPRIKTNKTYCLPEFIDAIHAAINSCSIKQEEENHNLTELQLADVQRTILSHLFDFIMPVLSMKEIYFLLFYIAFQIRVLNGTVNPDEFDIFVARFAEEYEGVFDMKVADVRSGDTLEQLKFSNIGSIFQIMTKFITEEFGKKFGSRFPIFSLDLFNSAPPSTPILIRMDKRDPALLFDEYAMYRNKSNFMFSISLSTETSSLKNASTVIKQACENGYWVVIHYNIAVPMIGAFLNDIMKLIVDAPSEFRLVIICHTTNCLPWSFLMKCKRFEYESFPSIRLQMLEIYQHYKSLLTSKKYDPTLRKSLYHEALLFSVVRYRMFIDPIGFFYTIPLDEPLFKPVFNYTLKSFENGQKVQSFSTSTLTRFALTLFFSGVITDEFDSLKVARYINYANESKKDEAVGQSSSKLTLDEITMNSLVPQKVIWQPHAFNDSTSATIEIKRLPHFASSETLLMEKFIANPLIQWNLSRWVTKFFTRLNFESIKRTPSNLMRAKLESLKALLPPYVNMSDLTSSSSNKSEVIDLSMLSPLSLFISCEIDDLNNSIMSIRTEIHKAINGRQHDVIDFISRDKVPKRWCSIVGFNGSQQVTRFFNFIRDRADFLTRWMKHRTFSRHSTGSINVNLVRNVYGLLLSFLNEIAEQRGSLIASNDFVCIIKSQLESDKIMNDYGPTLTLTNVWLIGGNWDTSENAFVAPTTKTLPISKMQEVLLIPRSFINESKFDENEKELLLTNRKKIPSSSQSNFLQSHPTASGVAVVATSNPSNANSSARKNEGNNGNYYDCPFYLSLPSKKFVLQNEVDLIDGKSKNLICTVRLKSKVPIENLISNGVCLVCHLPEIFAS</sequence>
<dbReference type="Gene3D" id="3.20.180.20">
    <property type="entry name" value="Dynein heavy chain, N-terminal domain 2"/>
    <property type="match status" value="1"/>
</dbReference>
<dbReference type="Gene3D" id="1.20.920.20">
    <property type="match status" value="1"/>
</dbReference>
<evidence type="ECO:0000259" key="6">
    <source>
        <dbReference type="Pfam" id="PF12781"/>
    </source>
</evidence>
<feature type="coiled-coil region" evidence="2">
    <location>
        <begin position="2920"/>
        <end position="2981"/>
    </location>
</feature>
<dbReference type="EMBL" id="JAPFFF010000001">
    <property type="protein sequence ID" value="KAK8898650.1"/>
    <property type="molecule type" value="Genomic_DNA"/>
</dbReference>
<feature type="domain" description="Dynein heavy chain linker" evidence="3">
    <location>
        <begin position="840"/>
        <end position="1244"/>
    </location>
</feature>
<dbReference type="Gene3D" id="3.40.50.300">
    <property type="entry name" value="P-loop containing nucleotide triphosphate hydrolases"/>
    <property type="match status" value="5"/>
</dbReference>
<dbReference type="PANTHER" id="PTHR10676:SF396">
    <property type="entry name" value="DYNEIN AXONEMAL HEAVY CHAIN 1"/>
    <property type="match status" value="1"/>
</dbReference>
<dbReference type="InterPro" id="IPR013602">
    <property type="entry name" value="Dynein_heavy_linker"/>
</dbReference>
<feature type="domain" description="Dynein heavy chain ATP-binding dynein motor region" evidence="6">
    <location>
        <begin position="3068"/>
        <end position="3194"/>
    </location>
</feature>
<dbReference type="Gene3D" id="1.10.287.2620">
    <property type="match status" value="1"/>
</dbReference>
<dbReference type="Gene3D" id="1.20.58.1120">
    <property type="match status" value="1"/>
</dbReference>
<dbReference type="Pfam" id="PF12775">
    <property type="entry name" value="AAA_7"/>
    <property type="match status" value="1"/>
</dbReference>
<dbReference type="Proteomes" id="UP001470230">
    <property type="component" value="Unassembled WGS sequence"/>
</dbReference>
<keyword evidence="1 2" id="KW-0175">Coiled coil</keyword>
<dbReference type="Gene3D" id="1.20.140.100">
    <property type="entry name" value="Dynein heavy chain, N-terminal domain 2"/>
    <property type="match status" value="1"/>
</dbReference>
<dbReference type="InterPro" id="IPR027417">
    <property type="entry name" value="P-loop_NTPase"/>
</dbReference>
<dbReference type="SUPFAM" id="SSF52540">
    <property type="entry name" value="P-loop containing nucleoside triphosphate hydrolases"/>
    <property type="match status" value="2"/>
</dbReference>
<feature type="domain" description="Dynein heavy chain AAA module D4" evidence="5">
    <location>
        <begin position="2431"/>
        <end position="2668"/>
    </location>
</feature>
<evidence type="ECO:0000313" key="7">
    <source>
        <dbReference type="EMBL" id="KAK8898650.1"/>
    </source>
</evidence>
<dbReference type="InterPro" id="IPR042222">
    <property type="entry name" value="Dynein_2_N"/>
</dbReference>
<keyword evidence="8" id="KW-1185">Reference proteome</keyword>
<evidence type="ECO:0000256" key="1">
    <source>
        <dbReference type="ARBA" id="ARBA00023054"/>
    </source>
</evidence>
<protein>
    <recommendedName>
        <fullName evidence="9">Dynein heavy chain family protein</fullName>
    </recommendedName>
</protein>